<dbReference type="EMBL" id="JABBNT010000001">
    <property type="protein sequence ID" value="NMM43590.1"/>
    <property type="molecule type" value="Genomic_DNA"/>
</dbReference>
<gene>
    <name evidence="1" type="ORF">HH303_03815</name>
</gene>
<keyword evidence="2" id="KW-1185">Reference proteome</keyword>
<evidence type="ECO:0000313" key="2">
    <source>
        <dbReference type="Proteomes" id="UP000539372"/>
    </source>
</evidence>
<proteinExistence type="predicted"/>
<name>A0A7Y0DXW6_9PROT</name>
<organism evidence="1 2">
    <name type="scientific">Pacificispira spongiicola</name>
    <dbReference type="NCBI Taxonomy" id="2729598"/>
    <lineage>
        <taxon>Bacteria</taxon>
        <taxon>Pseudomonadati</taxon>
        <taxon>Pseudomonadota</taxon>
        <taxon>Alphaproteobacteria</taxon>
        <taxon>Rhodospirillales</taxon>
        <taxon>Rhodospirillaceae</taxon>
        <taxon>Pacificispira</taxon>
    </lineage>
</organism>
<sequence length="224" mass="24174">MPEAERMASVLDGTWSEIHDLQNRLKSLVRTGQSQANDWCSAIASAAAQGCPNAKMNASCSDYRNQWQSINSASVMTETRYATTWRGPDDYDFSMPDAACEVAEGDVPSLPPQTISDVTGRAFVVRGLRSYPATPGMQVNPGDVIAVEDGATVRLALHSGDLKLVEKTKFEIPQPVDPNAGPDTWAKINKNLVETLNGTSQEEAAMRERSRESLCEGAGIGVRG</sequence>
<dbReference type="Proteomes" id="UP000539372">
    <property type="component" value="Unassembled WGS sequence"/>
</dbReference>
<dbReference type="RefSeq" id="WP_169623856.1">
    <property type="nucleotide sequence ID" value="NZ_JABBNT010000001.1"/>
</dbReference>
<accession>A0A7Y0DXW6</accession>
<protein>
    <submittedName>
        <fullName evidence="1">Uncharacterized protein</fullName>
    </submittedName>
</protein>
<dbReference type="AlphaFoldDB" id="A0A7Y0DXW6"/>
<comment type="caution">
    <text evidence="1">The sequence shown here is derived from an EMBL/GenBank/DDBJ whole genome shotgun (WGS) entry which is preliminary data.</text>
</comment>
<evidence type="ECO:0000313" key="1">
    <source>
        <dbReference type="EMBL" id="NMM43590.1"/>
    </source>
</evidence>
<reference evidence="1 2" key="1">
    <citation type="submission" date="2020-04" db="EMBL/GenBank/DDBJ databases">
        <title>Rhodospirillaceae bacterium KN72 isolated from deep sea.</title>
        <authorList>
            <person name="Zhang D.-C."/>
        </authorList>
    </citation>
    <scope>NUCLEOTIDE SEQUENCE [LARGE SCALE GENOMIC DNA]</scope>
    <source>
        <strain evidence="1 2">KN72</strain>
    </source>
</reference>